<dbReference type="AlphaFoldDB" id="A0A9P4P578"/>
<evidence type="ECO:0000313" key="2">
    <source>
        <dbReference type="Proteomes" id="UP000799764"/>
    </source>
</evidence>
<gene>
    <name evidence="1" type="ORF">P171DRAFT_164552</name>
</gene>
<comment type="caution">
    <text evidence="1">The sequence shown here is derived from an EMBL/GenBank/DDBJ whole genome shotgun (WGS) entry which is preliminary data.</text>
</comment>
<sequence length="210" mass="21866">MSSRMQEIIQSAGRSVDEESRDVVIWGVVHLSPLGESSFPWCEGVVISYEPRKRSTAEHGSVHDAVPGRRTLLKTRLRRAAGRLGAVTRGLRRRVDVRVARHHARLAVVAHRGQQDDAAHASAAGGVRGQEGAALGVRPRQHLAARRRVVDGGGCYDGAAGRVGGREDDGGLGLGGDFGGALVVGAGHGDGDGGGGAGEDLGRCDTCTPF</sequence>
<organism evidence="1 2">
    <name type="scientific">Karstenula rhodostoma CBS 690.94</name>
    <dbReference type="NCBI Taxonomy" id="1392251"/>
    <lineage>
        <taxon>Eukaryota</taxon>
        <taxon>Fungi</taxon>
        <taxon>Dikarya</taxon>
        <taxon>Ascomycota</taxon>
        <taxon>Pezizomycotina</taxon>
        <taxon>Dothideomycetes</taxon>
        <taxon>Pleosporomycetidae</taxon>
        <taxon>Pleosporales</taxon>
        <taxon>Massarineae</taxon>
        <taxon>Didymosphaeriaceae</taxon>
        <taxon>Karstenula</taxon>
    </lineage>
</organism>
<accession>A0A9P4P578</accession>
<reference evidence="1" key="1">
    <citation type="journal article" date="2020" name="Stud. Mycol.">
        <title>101 Dothideomycetes genomes: a test case for predicting lifestyles and emergence of pathogens.</title>
        <authorList>
            <person name="Haridas S."/>
            <person name="Albert R."/>
            <person name="Binder M."/>
            <person name="Bloem J."/>
            <person name="Labutti K."/>
            <person name="Salamov A."/>
            <person name="Andreopoulos B."/>
            <person name="Baker S."/>
            <person name="Barry K."/>
            <person name="Bills G."/>
            <person name="Bluhm B."/>
            <person name="Cannon C."/>
            <person name="Castanera R."/>
            <person name="Culley D."/>
            <person name="Daum C."/>
            <person name="Ezra D."/>
            <person name="Gonzalez J."/>
            <person name="Henrissat B."/>
            <person name="Kuo A."/>
            <person name="Liang C."/>
            <person name="Lipzen A."/>
            <person name="Lutzoni F."/>
            <person name="Magnuson J."/>
            <person name="Mondo S."/>
            <person name="Nolan M."/>
            <person name="Ohm R."/>
            <person name="Pangilinan J."/>
            <person name="Park H.-J."/>
            <person name="Ramirez L."/>
            <person name="Alfaro M."/>
            <person name="Sun H."/>
            <person name="Tritt A."/>
            <person name="Yoshinaga Y."/>
            <person name="Zwiers L.-H."/>
            <person name="Turgeon B."/>
            <person name="Goodwin S."/>
            <person name="Spatafora J."/>
            <person name="Crous P."/>
            <person name="Grigoriev I."/>
        </authorList>
    </citation>
    <scope>NUCLEOTIDE SEQUENCE</scope>
    <source>
        <strain evidence="1">CBS 690.94</strain>
    </source>
</reference>
<proteinExistence type="predicted"/>
<name>A0A9P4P578_9PLEO</name>
<evidence type="ECO:0000313" key="1">
    <source>
        <dbReference type="EMBL" id="KAF2438594.1"/>
    </source>
</evidence>
<dbReference type="EMBL" id="MU001512">
    <property type="protein sequence ID" value="KAF2438594.1"/>
    <property type="molecule type" value="Genomic_DNA"/>
</dbReference>
<protein>
    <submittedName>
        <fullName evidence="1">Uncharacterized protein</fullName>
    </submittedName>
</protein>
<keyword evidence="2" id="KW-1185">Reference proteome</keyword>
<dbReference type="Proteomes" id="UP000799764">
    <property type="component" value="Unassembled WGS sequence"/>
</dbReference>